<keyword evidence="2" id="KW-1185">Reference proteome</keyword>
<dbReference type="RefSeq" id="XP_007709955.1">
    <property type="nucleotide sequence ID" value="XM_007711765.1"/>
</dbReference>
<accession>W6YDT5</accession>
<dbReference type="EMBL" id="KI964570">
    <property type="protein sequence ID" value="EUC35800.1"/>
    <property type="molecule type" value="Genomic_DNA"/>
</dbReference>
<gene>
    <name evidence="1" type="ORF">COCCADRAFT_89968</name>
</gene>
<dbReference type="GeneID" id="19152880"/>
<evidence type="ECO:0000313" key="1">
    <source>
        <dbReference type="EMBL" id="EUC35800.1"/>
    </source>
</evidence>
<dbReference type="KEGG" id="bze:COCCADRAFT_89968"/>
<proteinExistence type="predicted"/>
<sequence length="86" mass="9454">MRVHSERERLPSLLALEIASPEHLHVPYTTYTEHESNCLEPLGHACVLLTGLSLRSALLLRSHVLKPCPNLGTQGSTVETIALLAF</sequence>
<name>W6YDT5_COCC2</name>
<reference evidence="1 2" key="1">
    <citation type="journal article" date="2013" name="PLoS Genet.">
        <title>Comparative genome structure, secondary metabolite, and effector coding capacity across Cochliobolus pathogens.</title>
        <authorList>
            <person name="Condon B.J."/>
            <person name="Leng Y."/>
            <person name="Wu D."/>
            <person name="Bushley K.E."/>
            <person name="Ohm R.A."/>
            <person name="Otillar R."/>
            <person name="Martin J."/>
            <person name="Schackwitz W."/>
            <person name="Grimwood J."/>
            <person name="MohdZainudin N."/>
            <person name="Xue C."/>
            <person name="Wang R."/>
            <person name="Manning V.A."/>
            <person name="Dhillon B."/>
            <person name="Tu Z.J."/>
            <person name="Steffenson B.J."/>
            <person name="Salamov A."/>
            <person name="Sun H."/>
            <person name="Lowry S."/>
            <person name="LaButti K."/>
            <person name="Han J."/>
            <person name="Copeland A."/>
            <person name="Lindquist E."/>
            <person name="Barry K."/>
            <person name="Schmutz J."/>
            <person name="Baker S.E."/>
            <person name="Ciuffetti L.M."/>
            <person name="Grigoriev I.V."/>
            <person name="Zhong S."/>
            <person name="Turgeon B.G."/>
        </authorList>
    </citation>
    <scope>NUCLEOTIDE SEQUENCE [LARGE SCALE GENOMIC DNA]</scope>
    <source>
        <strain evidence="1 2">26-R-13</strain>
    </source>
</reference>
<protein>
    <submittedName>
        <fullName evidence="1">Uncharacterized protein</fullName>
    </submittedName>
</protein>
<dbReference type="HOGENOM" id="CLU_2497567_0_0_1"/>
<evidence type="ECO:0000313" key="2">
    <source>
        <dbReference type="Proteomes" id="UP000053841"/>
    </source>
</evidence>
<organism evidence="1 2">
    <name type="scientific">Cochliobolus carbonum (strain 26-R-13)</name>
    <name type="common">Maize leaf spot fungus</name>
    <name type="synonym">Bipolaris zeicola</name>
    <dbReference type="NCBI Taxonomy" id="930089"/>
    <lineage>
        <taxon>Eukaryota</taxon>
        <taxon>Fungi</taxon>
        <taxon>Dikarya</taxon>
        <taxon>Ascomycota</taxon>
        <taxon>Pezizomycotina</taxon>
        <taxon>Dothideomycetes</taxon>
        <taxon>Pleosporomycetidae</taxon>
        <taxon>Pleosporales</taxon>
        <taxon>Pleosporineae</taxon>
        <taxon>Pleosporaceae</taxon>
        <taxon>Bipolaris</taxon>
    </lineage>
</organism>
<dbReference type="Proteomes" id="UP000053841">
    <property type="component" value="Unassembled WGS sequence"/>
</dbReference>
<dbReference type="AlphaFoldDB" id="W6YDT5"/>